<proteinExistence type="predicted"/>
<dbReference type="InterPro" id="IPR054424">
    <property type="entry name" value="Replitron_HUH"/>
</dbReference>
<sequence>MKCPLLHTSKEENKLQEVDLRLSQDVSFCKEVYKHEESCFCGFDGWSMRPKVAARKQNSLKTSQTPIAQTKTSKPPTVKQHRLEEKTHALKKRRVPPKQMDVNITMGILGAGISGEIFECFTQYVNENATIGIITLKRGDAHLLLHIQGMLSIRTSSTQSLKADLRTAVDWDNLNMLTGTFVCVKALKDKGMHTLIGMIGYCLKDENEEHFCICTKNISEQQKKMADADVSYTVLPNTRTRLNSL</sequence>
<gene>
    <name evidence="3" type="ORF">R1flu_017336</name>
</gene>
<dbReference type="Proteomes" id="UP001605036">
    <property type="component" value="Unassembled WGS sequence"/>
</dbReference>
<name>A0ABD1ZCN6_9MARC</name>
<comment type="caution">
    <text evidence="3">The sequence shown here is derived from an EMBL/GenBank/DDBJ whole genome shotgun (WGS) entry which is preliminary data.</text>
</comment>
<dbReference type="AlphaFoldDB" id="A0ABD1ZCN6"/>
<evidence type="ECO:0000313" key="4">
    <source>
        <dbReference type="Proteomes" id="UP001605036"/>
    </source>
</evidence>
<protein>
    <recommendedName>
        <fullName evidence="2">Replitron HUH endonuclease domain-containing protein</fullName>
    </recommendedName>
</protein>
<dbReference type="EMBL" id="JBHFFA010000001">
    <property type="protein sequence ID" value="KAL2649208.1"/>
    <property type="molecule type" value="Genomic_DNA"/>
</dbReference>
<dbReference type="Pfam" id="PF21859">
    <property type="entry name" value="Replitron_HUH"/>
    <property type="match status" value="1"/>
</dbReference>
<feature type="compositionally biased region" description="Polar residues" evidence="1">
    <location>
        <begin position="56"/>
        <end position="75"/>
    </location>
</feature>
<evidence type="ECO:0000259" key="2">
    <source>
        <dbReference type="Pfam" id="PF21859"/>
    </source>
</evidence>
<accession>A0ABD1ZCN6</accession>
<feature type="domain" description="Replitron HUH endonuclease" evidence="2">
    <location>
        <begin position="116"/>
        <end position="225"/>
    </location>
</feature>
<reference evidence="3 4" key="1">
    <citation type="submission" date="2024-09" db="EMBL/GenBank/DDBJ databases">
        <title>Chromosome-scale assembly of Riccia fluitans.</title>
        <authorList>
            <person name="Paukszto L."/>
            <person name="Sawicki J."/>
            <person name="Karawczyk K."/>
            <person name="Piernik-Szablinska J."/>
            <person name="Szczecinska M."/>
            <person name="Mazdziarz M."/>
        </authorList>
    </citation>
    <scope>NUCLEOTIDE SEQUENCE [LARGE SCALE GENOMIC DNA]</scope>
    <source>
        <strain evidence="3">Rf_01</strain>
        <tissue evidence="3">Aerial parts of the thallus</tissue>
    </source>
</reference>
<organism evidence="3 4">
    <name type="scientific">Riccia fluitans</name>
    <dbReference type="NCBI Taxonomy" id="41844"/>
    <lineage>
        <taxon>Eukaryota</taxon>
        <taxon>Viridiplantae</taxon>
        <taxon>Streptophyta</taxon>
        <taxon>Embryophyta</taxon>
        <taxon>Marchantiophyta</taxon>
        <taxon>Marchantiopsida</taxon>
        <taxon>Marchantiidae</taxon>
        <taxon>Marchantiales</taxon>
        <taxon>Ricciaceae</taxon>
        <taxon>Riccia</taxon>
    </lineage>
</organism>
<evidence type="ECO:0000256" key="1">
    <source>
        <dbReference type="SAM" id="MobiDB-lite"/>
    </source>
</evidence>
<evidence type="ECO:0000313" key="3">
    <source>
        <dbReference type="EMBL" id="KAL2649208.1"/>
    </source>
</evidence>
<feature type="region of interest" description="Disordered" evidence="1">
    <location>
        <begin position="56"/>
        <end position="81"/>
    </location>
</feature>
<keyword evidence="4" id="KW-1185">Reference proteome</keyword>